<sequence>MSQTPKLTLPKELEVYRKQIEGTIKPFVKISASKRRTTLFQSKFAGDPYLPKTTEHPKDATNKPMKLLAQINFEEIPVLKEMPTHGILQFFISAEDDVMGLDFDHMTSQRNFKLLFHQHIERDESLLISDFSYMYDLNTDYFPIQHELALTFSVDYEPVSIEHYKIDELLETVDLNLEVSDGEDVKELWEIYSDTFLGDGHKMGGYPFFTQGDPRDSQKRYVDHEILLLQIDSDDDHGIMWGDSGVANFFIRKEDLLNLNFSNVIYNWDCY</sequence>
<dbReference type="SUPFAM" id="SSF103032">
    <property type="entry name" value="Hypothetical protein YwqG"/>
    <property type="match status" value="1"/>
</dbReference>
<dbReference type="Pfam" id="PF09234">
    <property type="entry name" value="DUF1963"/>
    <property type="match status" value="1"/>
</dbReference>
<name>A0A0Q3VJC2_9BACI</name>
<dbReference type="STRING" id="1637975.AN957_24840"/>
<reference evidence="1 2" key="1">
    <citation type="submission" date="2015-09" db="EMBL/GenBank/DDBJ databases">
        <title>Genome sequencing project for genomic taxonomy and phylogenomics of Bacillus-like bacteria.</title>
        <authorList>
            <person name="Liu B."/>
            <person name="Wang J."/>
            <person name="Zhu Y."/>
            <person name="Liu G."/>
            <person name="Chen Q."/>
            <person name="Chen Z."/>
            <person name="Lan J."/>
            <person name="Che J."/>
            <person name="Ge C."/>
            <person name="Shi H."/>
            <person name="Pan Z."/>
            <person name="Liu X."/>
        </authorList>
    </citation>
    <scope>NUCLEOTIDE SEQUENCE [LARGE SCALE GENOMIC DNA]</scope>
    <source>
        <strain evidence="1 2">FJAT-18043</strain>
    </source>
</reference>
<keyword evidence="2" id="KW-1185">Reference proteome</keyword>
<dbReference type="Proteomes" id="UP000050996">
    <property type="component" value="Unassembled WGS sequence"/>
</dbReference>
<evidence type="ECO:0000313" key="1">
    <source>
        <dbReference type="EMBL" id="KQL21458.1"/>
    </source>
</evidence>
<comment type="caution">
    <text evidence="1">The sequence shown here is derived from an EMBL/GenBank/DDBJ whole genome shotgun (WGS) entry which is preliminary data.</text>
</comment>
<dbReference type="Gene3D" id="2.30.320.10">
    <property type="entry name" value="YwqG-like"/>
    <property type="match status" value="1"/>
</dbReference>
<dbReference type="PANTHER" id="PTHR36436:SF6">
    <property type="entry name" value="SLL5081 PROTEIN"/>
    <property type="match status" value="1"/>
</dbReference>
<dbReference type="PATRIC" id="fig|1637975.4.peg.5012"/>
<dbReference type="PANTHER" id="PTHR36436">
    <property type="entry name" value="SLL5081 PROTEIN"/>
    <property type="match status" value="1"/>
</dbReference>
<gene>
    <name evidence="1" type="ORF">AN957_24840</name>
</gene>
<proteinExistence type="predicted"/>
<dbReference type="InterPro" id="IPR015315">
    <property type="entry name" value="DUF1963"/>
</dbReference>
<dbReference type="InterPro" id="IPR035948">
    <property type="entry name" value="YwqG-like_sf"/>
</dbReference>
<protein>
    <submittedName>
        <fullName evidence="1">Cytoplasmic protein</fullName>
    </submittedName>
</protein>
<dbReference type="RefSeq" id="WP_053478590.1">
    <property type="nucleotide sequence ID" value="NZ_CP085712.1"/>
</dbReference>
<dbReference type="AlphaFoldDB" id="A0A0Q3VJC2"/>
<evidence type="ECO:0000313" key="2">
    <source>
        <dbReference type="Proteomes" id="UP000050996"/>
    </source>
</evidence>
<accession>A0A0Q3VJC2</accession>
<dbReference type="EMBL" id="LJIX01000006">
    <property type="protein sequence ID" value="KQL21458.1"/>
    <property type="molecule type" value="Genomic_DNA"/>
</dbReference>
<organism evidence="1 2">
    <name type="scientific">Cytobacillus solani</name>
    <dbReference type="NCBI Taxonomy" id="1637975"/>
    <lineage>
        <taxon>Bacteria</taxon>
        <taxon>Bacillati</taxon>
        <taxon>Bacillota</taxon>
        <taxon>Bacilli</taxon>
        <taxon>Bacillales</taxon>
        <taxon>Bacillaceae</taxon>
        <taxon>Cytobacillus</taxon>
    </lineage>
</organism>